<comment type="similarity">
    <text evidence="6">Belongs to the ABC-4 integral membrane protein family.</text>
</comment>
<evidence type="ECO:0000313" key="11">
    <source>
        <dbReference type="Proteomes" id="UP000295210"/>
    </source>
</evidence>
<dbReference type="Pfam" id="PF02687">
    <property type="entry name" value="FtsX"/>
    <property type="match status" value="1"/>
</dbReference>
<protein>
    <submittedName>
        <fullName evidence="10">Putative ABC transport system permease protein</fullName>
    </submittedName>
</protein>
<feature type="domain" description="MacB-like periplasmic core" evidence="9">
    <location>
        <begin position="22"/>
        <end position="242"/>
    </location>
</feature>
<dbReference type="InterPro" id="IPR003838">
    <property type="entry name" value="ABC3_permease_C"/>
</dbReference>
<feature type="domain" description="ABC3 transporter permease C-terminal" evidence="8">
    <location>
        <begin position="278"/>
        <end position="392"/>
    </location>
</feature>
<evidence type="ECO:0000256" key="6">
    <source>
        <dbReference type="ARBA" id="ARBA00038076"/>
    </source>
</evidence>
<sequence>MALSEVVHLALSSFRSNKVSFALTSLGMVIGSAAVILVATIGLTGRQYVIHLIEGIGVNMIEVDYQGGGTSATSEQDLLTIGDETAVVEQVPGIVASSPMLETHEAVPLGEGSVKDVLVLGVSPEYEDIRNLLVVSGRFFDQQDARHRAKVADVTVPFAESLFGSADSALGKSFSMNGIPFTIIGTVQERINTFGQSEIEDQTILIPYQVGRYLTGSNSVGQIFFSVRDFGRVSEIERQIHDVIQARHRPNTVYITQDLRSLISAAGSIAGSLTIALILFSTVTLLVSGVGIMNIMLATVQARFQEIGLRKALGARQRDIQLQFLMESGLIAVSGGVIGAVLGLAPSLLINALTSYHIPISWWAVFISLSTALCIGIGFGTLPANRAASLDPVEALRHE</sequence>
<dbReference type="GO" id="GO:0005886">
    <property type="term" value="C:plasma membrane"/>
    <property type="evidence" value="ECO:0007669"/>
    <property type="project" value="UniProtKB-SubCell"/>
</dbReference>
<evidence type="ECO:0000256" key="7">
    <source>
        <dbReference type="SAM" id="Phobius"/>
    </source>
</evidence>
<dbReference type="GO" id="GO:0022857">
    <property type="term" value="F:transmembrane transporter activity"/>
    <property type="evidence" value="ECO:0007669"/>
    <property type="project" value="TreeGrafter"/>
</dbReference>
<comment type="subcellular location">
    <subcellularLocation>
        <location evidence="1">Cell membrane</location>
        <topology evidence="1">Multi-pass membrane protein</topology>
    </subcellularLocation>
</comment>
<comment type="caution">
    <text evidence="10">The sequence shown here is derived from an EMBL/GenBank/DDBJ whole genome shotgun (WGS) entry which is preliminary data.</text>
</comment>
<keyword evidence="5 7" id="KW-0472">Membrane</keyword>
<evidence type="ECO:0000256" key="4">
    <source>
        <dbReference type="ARBA" id="ARBA00022989"/>
    </source>
</evidence>
<dbReference type="EMBL" id="SMGK01000001">
    <property type="protein sequence ID" value="TCK75421.1"/>
    <property type="molecule type" value="Genomic_DNA"/>
</dbReference>
<dbReference type="PANTHER" id="PTHR30572:SF4">
    <property type="entry name" value="ABC TRANSPORTER PERMEASE YTRF"/>
    <property type="match status" value="1"/>
</dbReference>
<dbReference type="AlphaFoldDB" id="A0A4V2PVR5"/>
<dbReference type="Pfam" id="PF12704">
    <property type="entry name" value="MacB_PCD"/>
    <property type="match status" value="1"/>
</dbReference>
<gene>
    <name evidence="10" type="ORF">C7378_0404</name>
</gene>
<evidence type="ECO:0000259" key="9">
    <source>
        <dbReference type="Pfam" id="PF12704"/>
    </source>
</evidence>
<keyword evidence="3 7" id="KW-0812">Transmembrane</keyword>
<evidence type="ECO:0000256" key="2">
    <source>
        <dbReference type="ARBA" id="ARBA00022475"/>
    </source>
</evidence>
<evidence type="ECO:0000256" key="3">
    <source>
        <dbReference type="ARBA" id="ARBA00022692"/>
    </source>
</evidence>
<evidence type="ECO:0000313" key="10">
    <source>
        <dbReference type="EMBL" id="TCK75421.1"/>
    </source>
</evidence>
<evidence type="ECO:0000256" key="5">
    <source>
        <dbReference type="ARBA" id="ARBA00023136"/>
    </source>
</evidence>
<keyword evidence="4 7" id="KW-1133">Transmembrane helix</keyword>
<feature type="transmembrane region" description="Helical" evidence="7">
    <location>
        <begin position="324"/>
        <end position="348"/>
    </location>
</feature>
<dbReference type="InterPro" id="IPR050250">
    <property type="entry name" value="Macrolide_Exporter_MacB"/>
</dbReference>
<keyword evidence="11" id="KW-1185">Reference proteome</keyword>
<keyword evidence="2" id="KW-1003">Cell membrane</keyword>
<dbReference type="InterPro" id="IPR025857">
    <property type="entry name" value="MacB_PCD"/>
</dbReference>
<feature type="transmembrane region" description="Helical" evidence="7">
    <location>
        <begin position="360"/>
        <end position="382"/>
    </location>
</feature>
<reference evidence="10 11" key="1">
    <citation type="submission" date="2019-03" db="EMBL/GenBank/DDBJ databases">
        <title>Genomic Encyclopedia of Type Strains, Phase IV (KMG-IV): sequencing the most valuable type-strain genomes for metagenomic binning, comparative biology and taxonomic classification.</title>
        <authorList>
            <person name="Goeker M."/>
        </authorList>
    </citation>
    <scope>NUCLEOTIDE SEQUENCE [LARGE SCALE GENOMIC DNA]</scope>
    <source>
        <strain evidence="10 11">DSM 103428</strain>
    </source>
</reference>
<dbReference type="PANTHER" id="PTHR30572">
    <property type="entry name" value="MEMBRANE COMPONENT OF TRANSPORTER-RELATED"/>
    <property type="match status" value="1"/>
</dbReference>
<feature type="transmembrane region" description="Helical" evidence="7">
    <location>
        <begin position="20"/>
        <end position="43"/>
    </location>
</feature>
<evidence type="ECO:0000259" key="8">
    <source>
        <dbReference type="Pfam" id="PF02687"/>
    </source>
</evidence>
<accession>A0A4V2PVR5</accession>
<organism evidence="10 11">
    <name type="scientific">Acidipila rosea</name>
    <dbReference type="NCBI Taxonomy" id="768535"/>
    <lineage>
        <taxon>Bacteria</taxon>
        <taxon>Pseudomonadati</taxon>
        <taxon>Acidobacteriota</taxon>
        <taxon>Terriglobia</taxon>
        <taxon>Terriglobales</taxon>
        <taxon>Acidobacteriaceae</taxon>
        <taxon>Acidipila</taxon>
    </lineage>
</organism>
<evidence type="ECO:0000256" key="1">
    <source>
        <dbReference type="ARBA" id="ARBA00004651"/>
    </source>
</evidence>
<name>A0A4V2PVR5_9BACT</name>
<proteinExistence type="inferred from homology"/>
<dbReference type="Proteomes" id="UP000295210">
    <property type="component" value="Unassembled WGS sequence"/>
</dbReference>